<name>A0A7J7FPC3_CAMSI</name>
<gene>
    <name evidence="1" type="ORF">HYC85_000067</name>
</gene>
<organism evidence="1 2">
    <name type="scientific">Camellia sinensis</name>
    <name type="common">Tea plant</name>
    <name type="synonym">Thea sinensis</name>
    <dbReference type="NCBI Taxonomy" id="4442"/>
    <lineage>
        <taxon>Eukaryota</taxon>
        <taxon>Viridiplantae</taxon>
        <taxon>Streptophyta</taxon>
        <taxon>Embryophyta</taxon>
        <taxon>Tracheophyta</taxon>
        <taxon>Spermatophyta</taxon>
        <taxon>Magnoliopsida</taxon>
        <taxon>eudicotyledons</taxon>
        <taxon>Gunneridae</taxon>
        <taxon>Pentapetalae</taxon>
        <taxon>asterids</taxon>
        <taxon>Ericales</taxon>
        <taxon>Theaceae</taxon>
        <taxon>Camellia</taxon>
    </lineage>
</organism>
<protein>
    <submittedName>
        <fullName evidence="1">Uncharacterized protein</fullName>
    </submittedName>
</protein>
<sequence length="55" mass="6110">MDIVVSGQNCLVGVEETIGVEDTINTIRRIGLGRRLNIPLKESLIRQRALSFMSP</sequence>
<proteinExistence type="predicted"/>
<evidence type="ECO:0000313" key="1">
    <source>
        <dbReference type="EMBL" id="KAF5929892.1"/>
    </source>
</evidence>
<dbReference type="EMBL" id="JACBKZ010000647">
    <property type="protein sequence ID" value="KAF5929892.1"/>
    <property type="molecule type" value="Genomic_DNA"/>
</dbReference>
<comment type="caution">
    <text evidence="1">The sequence shown here is derived from an EMBL/GenBank/DDBJ whole genome shotgun (WGS) entry which is preliminary data.</text>
</comment>
<accession>A0A7J7FPC3</accession>
<evidence type="ECO:0000313" key="2">
    <source>
        <dbReference type="Proteomes" id="UP000593564"/>
    </source>
</evidence>
<dbReference type="AlphaFoldDB" id="A0A7J7FPC3"/>
<reference evidence="1 2" key="2">
    <citation type="submission" date="2020-07" db="EMBL/GenBank/DDBJ databases">
        <title>Genome assembly of wild tea tree DASZ reveals pedigree and selection history of tea varieties.</title>
        <authorList>
            <person name="Zhang W."/>
        </authorList>
    </citation>
    <scope>NUCLEOTIDE SEQUENCE [LARGE SCALE GENOMIC DNA]</scope>
    <source>
        <strain evidence="2">cv. G240</strain>
        <tissue evidence="1">Leaf</tissue>
    </source>
</reference>
<dbReference type="Proteomes" id="UP000593564">
    <property type="component" value="Unassembled WGS sequence"/>
</dbReference>
<keyword evidence="2" id="KW-1185">Reference proteome</keyword>
<reference evidence="2" key="1">
    <citation type="journal article" date="2020" name="Nat. Commun.">
        <title>Genome assembly of wild tea tree DASZ reveals pedigree and selection history of tea varieties.</title>
        <authorList>
            <person name="Zhang W."/>
            <person name="Zhang Y."/>
            <person name="Qiu H."/>
            <person name="Guo Y."/>
            <person name="Wan H."/>
            <person name="Zhang X."/>
            <person name="Scossa F."/>
            <person name="Alseekh S."/>
            <person name="Zhang Q."/>
            <person name="Wang P."/>
            <person name="Xu L."/>
            <person name="Schmidt M.H."/>
            <person name="Jia X."/>
            <person name="Li D."/>
            <person name="Zhu A."/>
            <person name="Guo F."/>
            <person name="Chen W."/>
            <person name="Ni D."/>
            <person name="Usadel B."/>
            <person name="Fernie A.R."/>
            <person name="Wen W."/>
        </authorList>
    </citation>
    <scope>NUCLEOTIDE SEQUENCE [LARGE SCALE GENOMIC DNA]</scope>
    <source>
        <strain evidence="2">cv. G240</strain>
    </source>
</reference>